<dbReference type="Pfam" id="PF06226">
    <property type="entry name" value="DUF1007"/>
    <property type="match status" value="1"/>
</dbReference>
<feature type="signal peptide" evidence="1">
    <location>
        <begin position="1"/>
        <end position="21"/>
    </location>
</feature>
<dbReference type="Proteomes" id="UP001596516">
    <property type="component" value="Unassembled WGS sequence"/>
</dbReference>
<dbReference type="InterPro" id="IPR010412">
    <property type="entry name" value="DUF1007"/>
</dbReference>
<comment type="caution">
    <text evidence="2">The sequence shown here is derived from an EMBL/GenBank/DDBJ whole genome shotgun (WGS) entry which is preliminary data.</text>
</comment>
<evidence type="ECO:0000256" key="1">
    <source>
        <dbReference type="SAM" id="SignalP"/>
    </source>
</evidence>
<dbReference type="EMBL" id="JBHTFQ010000003">
    <property type="protein sequence ID" value="MFC7703877.1"/>
    <property type="molecule type" value="Genomic_DNA"/>
</dbReference>
<proteinExistence type="predicted"/>
<dbReference type="RefSeq" id="WP_377401063.1">
    <property type="nucleotide sequence ID" value="NZ_JBHTFQ010000003.1"/>
</dbReference>
<evidence type="ECO:0000313" key="2">
    <source>
        <dbReference type="EMBL" id="MFC7703877.1"/>
    </source>
</evidence>
<accession>A0ABW2UGU6</accession>
<gene>
    <name evidence="2" type="ORF">ACFQXB_06695</name>
</gene>
<reference evidence="3" key="1">
    <citation type="journal article" date="2019" name="Int. J. Syst. Evol. Microbiol.">
        <title>The Global Catalogue of Microorganisms (GCM) 10K type strain sequencing project: providing services to taxonomists for standard genome sequencing and annotation.</title>
        <authorList>
            <consortium name="The Broad Institute Genomics Platform"/>
            <consortium name="The Broad Institute Genome Sequencing Center for Infectious Disease"/>
            <person name="Wu L."/>
            <person name="Ma J."/>
        </authorList>
    </citation>
    <scope>NUCLEOTIDE SEQUENCE [LARGE SCALE GENOMIC DNA]</scope>
    <source>
        <strain evidence="3">CGMCC 1.12750</strain>
    </source>
</reference>
<protein>
    <submittedName>
        <fullName evidence="2">DUF1007 family protein</fullName>
    </submittedName>
</protein>
<feature type="chain" id="PRO_5046911742" evidence="1">
    <location>
        <begin position="22"/>
        <end position="219"/>
    </location>
</feature>
<evidence type="ECO:0000313" key="3">
    <source>
        <dbReference type="Proteomes" id="UP001596516"/>
    </source>
</evidence>
<organism evidence="2 3">
    <name type="scientific">Plastorhodobacter daqingensis</name>
    <dbReference type="NCBI Taxonomy" id="1387281"/>
    <lineage>
        <taxon>Bacteria</taxon>
        <taxon>Pseudomonadati</taxon>
        <taxon>Pseudomonadota</taxon>
        <taxon>Alphaproteobacteria</taxon>
        <taxon>Rhodobacterales</taxon>
        <taxon>Paracoccaceae</taxon>
        <taxon>Plastorhodobacter</taxon>
    </lineage>
</organism>
<name>A0ABW2UGU6_9RHOB</name>
<keyword evidence="1" id="KW-0732">Signal</keyword>
<keyword evidence="3" id="KW-1185">Reference proteome</keyword>
<sequence>MIRLAMIACLVLGLGAAEARAHPHVFIDSGLQMHFDDEGRLAAVRVVWVYDAFYSMLLLEELGLDPDFTGELTEAEKAQLSGFDMQWVEGFEGDLYALQEGKPLRLSGPRDWTADVQDGRIITTHVRAFEDRPGVAQDPLVIQVYDPTYYTAYRIVIDPQIEGRADCTARIFEPDRTAASEMLEAALAEMLAEPDFDEYEDFPAVGAAFSDEIRLTCAE</sequence>